<gene>
    <name evidence="2" type="ORF">FBZ82_101178</name>
</gene>
<evidence type="ECO:0000313" key="3">
    <source>
        <dbReference type="Proteomes" id="UP000316083"/>
    </source>
</evidence>
<name>A0A560BNH8_AZOBR</name>
<dbReference type="AlphaFoldDB" id="A0A560BNH8"/>
<accession>A0A560BNH8</accession>
<evidence type="ECO:0000313" key="2">
    <source>
        <dbReference type="EMBL" id="TWA74163.1"/>
    </source>
</evidence>
<evidence type="ECO:0000256" key="1">
    <source>
        <dbReference type="SAM" id="MobiDB-lite"/>
    </source>
</evidence>
<feature type="compositionally biased region" description="Pro residues" evidence="1">
    <location>
        <begin position="52"/>
        <end position="64"/>
    </location>
</feature>
<dbReference type="Proteomes" id="UP000316083">
    <property type="component" value="Unassembled WGS sequence"/>
</dbReference>
<dbReference type="RefSeq" id="WP_145671824.1">
    <property type="nucleotide sequence ID" value="NZ_VITF01000001.1"/>
</dbReference>
<dbReference type="EMBL" id="VITF01000001">
    <property type="protein sequence ID" value="TWA74163.1"/>
    <property type="molecule type" value="Genomic_DNA"/>
</dbReference>
<proteinExistence type="predicted"/>
<comment type="caution">
    <text evidence="2">The sequence shown here is derived from an EMBL/GenBank/DDBJ whole genome shotgun (WGS) entry which is preliminary data.</text>
</comment>
<protein>
    <submittedName>
        <fullName evidence="2">Uncharacterized protein</fullName>
    </submittedName>
</protein>
<reference evidence="2 3" key="1">
    <citation type="submission" date="2019-06" db="EMBL/GenBank/DDBJ databases">
        <title>Genomic Encyclopedia of Type Strains, Phase IV (KMG-V): Genome sequencing to study the core and pangenomes of soil and plant-associated prokaryotes.</title>
        <authorList>
            <person name="Whitman W."/>
        </authorList>
    </citation>
    <scope>NUCLEOTIDE SEQUENCE [LARGE SCALE GENOMIC DNA]</scope>
    <source>
        <strain evidence="2 3">BR 11796</strain>
    </source>
</reference>
<feature type="region of interest" description="Disordered" evidence="1">
    <location>
        <begin position="1"/>
        <end position="83"/>
    </location>
</feature>
<sequence length="263" mass="27401">MEPAPIPLTSAPAWPGPTDGPRCSFANPGGPRRPGFVSVAFAPEGEGGGPTGDPPAPSPAPEAPLQPESLQPAPAPAAPTGLESFWDGEKGALKVEDLAKLVSDDQARRASIPEGPDGYKLELPADFKLPDGLTFEQADTPLGQSVRAIAHEFGLPQVGLSKLLAAYVDSQAKEHQQVAADIAAEQAKLGPNRDARFTAMDGWIKANLPDHHTVLAQRLPVDAGLFQAIEALIARANAGIPSAHGSGGEAMSEEAYFKSLFKN</sequence>
<organism evidence="2 3">
    <name type="scientific">Azospirillum brasilense</name>
    <dbReference type="NCBI Taxonomy" id="192"/>
    <lineage>
        <taxon>Bacteria</taxon>
        <taxon>Pseudomonadati</taxon>
        <taxon>Pseudomonadota</taxon>
        <taxon>Alphaproteobacteria</taxon>
        <taxon>Rhodospirillales</taxon>
        <taxon>Azospirillaceae</taxon>
        <taxon>Azospirillum</taxon>
    </lineage>
</organism>